<dbReference type="Proteomes" id="UP000241842">
    <property type="component" value="Segment"/>
</dbReference>
<dbReference type="OrthoDB" id="20765at10239"/>
<reference evidence="2" key="1">
    <citation type="submission" date="2017-10" db="EMBL/GenBank/DDBJ databases">
        <title>Isolation and characterization of a group of new proteus bacteriophages.</title>
        <authorList>
            <person name="Kozlova Y.N."/>
            <person name="Morozova V.V."/>
            <person name="Babkin I.V."/>
            <person name="Tikunova N.V."/>
            <person name="Bokovaya O.V."/>
            <person name="Shedko E.D."/>
        </authorList>
    </citation>
    <scope>NUCLEOTIDE SEQUENCE [LARGE SCALE GENOMIC DNA]</scope>
</reference>
<dbReference type="KEGG" id="vg:40097307"/>
<name>A0A2H4PRP3_9CAUD</name>
<dbReference type="InterPro" id="IPR055603">
    <property type="entry name" value="DUF7179"/>
</dbReference>
<dbReference type="EMBL" id="MG030347">
    <property type="protein sequence ID" value="ATW69970.1"/>
    <property type="molecule type" value="Genomic_DNA"/>
</dbReference>
<dbReference type="GeneID" id="40097307"/>
<accession>A0A2H4PRP3</accession>
<proteinExistence type="predicted"/>
<protein>
    <submittedName>
        <fullName evidence="1">Uncharacterized protein</fullName>
    </submittedName>
</protein>
<evidence type="ECO:0000313" key="2">
    <source>
        <dbReference type="Proteomes" id="UP000241842"/>
    </source>
</evidence>
<dbReference type="Pfam" id="PF23804">
    <property type="entry name" value="DUF7179"/>
    <property type="match status" value="1"/>
</dbReference>
<dbReference type="RefSeq" id="YP_009620654.1">
    <property type="nucleotide sequence ID" value="NC_042090.1"/>
</dbReference>
<evidence type="ECO:0000313" key="1">
    <source>
        <dbReference type="EMBL" id="ATW69970.1"/>
    </source>
</evidence>
<organism evidence="1 2">
    <name type="scientific">Proteus phage PM135</name>
    <dbReference type="NCBI Taxonomy" id="2048008"/>
    <lineage>
        <taxon>Viruses</taxon>
        <taxon>Duplodnaviria</taxon>
        <taxon>Heunggongvirae</taxon>
        <taxon>Uroviricota</taxon>
        <taxon>Caudoviricetes</taxon>
        <taxon>Demerecviridae</taxon>
        <taxon>Novosibvirus</taxon>
        <taxon>Novosibvirus PM135</taxon>
    </lineage>
</organism>
<keyword evidence="2" id="KW-1185">Reference proteome</keyword>
<sequence length="91" mass="10582">MKKLSSAMQDLKLDKKEMCNTLLILMGMDIAEFHSQFMKMSIATLNVMYEQLTQNAVAHAEARRQERFAKEHLAVAERRIASLERSLQKRK</sequence>